<keyword evidence="2" id="KW-0663">Pyridoxal phosphate</keyword>
<dbReference type="RefSeq" id="WP_313792988.1">
    <property type="nucleotide sequence ID" value="NZ_CP102453.1"/>
</dbReference>
<protein>
    <submittedName>
        <fullName evidence="5">Alanine racemase</fullName>
        <ecNumber evidence="5">5.1.1.1</ecNumber>
    </submittedName>
</protein>
<dbReference type="InterPro" id="IPR000821">
    <property type="entry name" value="Ala_racemase"/>
</dbReference>
<gene>
    <name evidence="5" type="ORF">NRE15_11335</name>
</gene>
<dbReference type="Pfam" id="PF01168">
    <property type="entry name" value="Ala_racemase_N"/>
    <property type="match status" value="1"/>
</dbReference>
<comment type="cofactor">
    <cofactor evidence="1">
        <name>pyridoxal 5'-phosphate</name>
        <dbReference type="ChEBI" id="CHEBI:597326"/>
    </cofactor>
</comment>
<keyword evidence="6" id="KW-1185">Reference proteome</keyword>
<accession>A0ABY5P454</accession>
<keyword evidence="3 5" id="KW-0413">Isomerase</keyword>
<evidence type="ECO:0000313" key="5">
    <source>
        <dbReference type="EMBL" id="UUX33486.1"/>
    </source>
</evidence>
<dbReference type="PANTHER" id="PTHR30511:SF3">
    <property type="entry name" value="LYSINE RACEMASE"/>
    <property type="match status" value="1"/>
</dbReference>
<evidence type="ECO:0000256" key="2">
    <source>
        <dbReference type="ARBA" id="ARBA00022898"/>
    </source>
</evidence>
<dbReference type="InterPro" id="IPR029066">
    <property type="entry name" value="PLP-binding_barrel"/>
</dbReference>
<dbReference type="InterPro" id="IPR001608">
    <property type="entry name" value="Ala_racemase_N"/>
</dbReference>
<organism evidence="5 6">
    <name type="scientific">Fundicoccus culcitae</name>
    <dbReference type="NCBI Taxonomy" id="2969821"/>
    <lineage>
        <taxon>Bacteria</taxon>
        <taxon>Bacillati</taxon>
        <taxon>Bacillota</taxon>
        <taxon>Bacilli</taxon>
        <taxon>Lactobacillales</taxon>
        <taxon>Aerococcaceae</taxon>
        <taxon>Fundicoccus</taxon>
    </lineage>
</organism>
<dbReference type="Proteomes" id="UP001315967">
    <property type="component" value="Chromosome"/>
</dbReference>
<evidence type="ECO:0000259" key="4">
    <source>
        <dbReference type="Pfam" id="PF01168"/>
    </source>
</evidence>
<proteinExistence type="predicted"/>
<reference evidence="5 6" key="1">
    <citation type="submission" date="2022-08" db="EMBL/GenBank/DDBJ databases">
        <title>Aerococcaceae sp. nov isolated from spoiled eye mask.</title>
        <authorList>
            <person name="Zhou G."/>
            <person name="Xie X.-B."/>
            <person name="Shi Q.-S."/>
            <person name="Wang Y.-S."/>
            <person name="Wen X."/>
            <person name="Peng H."/>
            <person name="Yang X.-J."/>
            <person name="Tao H.-B."/>
            <person name="Huang X.-M."/>
        </authorList>
    </citation>
    <scope>NUCLEOTIDE SEQUENCE [LARGE SCALE GENOMIC DNA]</scope>
    <source>
        <strain evidence="6">DM20194951</strain>
    </source>
</reference>
<sequence length="360" mass="39996">MRYPLLDIDLKKLYENAALISGLCAEHGIQVAGVIKGFGGLIECSREFVKGGCSQLASSRIEQLKRISQSDIEVPTLLLRSPMMSEIEDTVAFSDMCLITEKATLLALEKEARKRQKVYKVILMYDVGDLREGIFDQREFVEAAVFIEKELDWVVLEGVGSNFTCYGSVVPTVANLTVLCALAEEIEGLIGRELALISGGATTTLPLVVDGTIPKRVNHLRVGEAISTGYDLRENYDCVLKGQHDDVFTITAQIIEVNAKPTFPIGRRVKNSFSETVEYVDRGVRRRALIALGHQDIGDSKQLIPLDPAMEVYGDSSDHTILDIQASDRDYQVGDLVTFKMQYQAILYASTSEYVRKRFV</sequence>
<dbReference type="PANTHER" id="PTHR30511">
    <property type="entry name" value="ALANINE RACEMASE"/>
    <property type="match status" value="1"/>
</dbReference>
<evidence type="ECO:0000256" key="3">
    <source>
        <dbReference type="ARBA" id="ARBA00023235"/>
    </source>
</evidence>
<dbReference type="EC" id="5.1.1.1" evidence="5"/>
<dbReference type="Gene3D" id="3.20.20.10">
    <property type="entry name" value="Alanine racemase"/>
    <property type="match status" value="1"/>
</dbReference>
<evidence type="ECO:0000313" key="6">
    <source>
        <dbReference type="Proteomes" id="UP001315967"/>
    </source>
</evidence>
<name>A0ABY5P454_9LACT</name>
<feature type="domain" description="Alanine racemase N-terminal" evidence="4">
    <location>
        <begin position="8"/>
        <end position="226"/>
    </location>
</feature>
<dbReference type="EMBL" id="CP102453">
    <property type="protein sequence ID" value="UUX33486.1"/>
    <property type="molecule type" value="Genomic_DNA"/>
</dbReference>
<evidence type="ECO:0000256" key="1">
    <source>
        <dbReference type="ARBA" id="ARBA00001933"/>
    </source>
</evidence>
<dbReference type="GO" id="GO:0008784">
    <property type="term" value="F:alanine racemase activity"/>
    <property type="evidence" value="ECO:0007669"/>
    <property type="project" value="UniProtKB-EC"/>
</dbReference>
<dbReference type="SUPFAM" id="SSF51419">
    <property type="entry name" value="PLP-binding barrel"/>
    <property type="match status" value="1"/>
</dbReference>